<organism evidence="2 3">
    <name type="scientific">Seminavis robusta</name>
    <dbReference type="NCBI Taxonomy" id="568900"/>
    <lineage>
        <taxon>Eukaryota</taxon>
        <taxon>Sar</taxon>
        <taxon>Stramenopiles</taxon>
        <taxon>Ochrophyta</taxon>
        <taxon>Bacillariophyta</taxon>
        <taxon>Bacillariophyceae</taxon>
        <taxon>Bacillariophycidae</taxon>
        <taxon>Naviculales</taxon>
        <taxon>Naviculaceae</taxon>
        <taxon>Seminavis</taxon>
    </lineage>
</organism>
<comment type="caution">
    <text evidence="2">The sequence shown here is derived from an EMBL/GenBank/DDBJ whole genome shotgun (WGS) entry which is preliminary data.</text>
</comment>
<evidence type="ECO:0000313" key="2">
    <source>
        <dbReference type="EMBL" id="CAB9498223.1"/>
    </source>
</evidence>
<feature type="region of interest" description="Disordered" evidence="1">
    <location>
        <begin position="79"/>
        <end position="160"/>
    </location>
</feature>
<protein>
    <submittedName>
        <fullName evidence="2">Uncharacterized protein</fullName>
    </submittedName>
</protein>
<feature type="compositionally biased region" description="Basic residues" evidence="1">
    <location>
        <begin position="1"/>
        <end position="11"/>
    </location>
</feature>
<dbReference type="AlphaFoldDB" id="A0A9N8H5Z4"/>
<dbReference type="Proteomes" id="UP001153069">
    <property type="component" value="Unassembled WGS sequence"/>
</dbReference>
<sequence length="182" mass="20367">MSTRPSIRRPRNSVVRPIGSDDASGELMMSDTSSSSNSNGSFQEAAAGRRSRSRSTVGRKYLQGFDMAKLERAFGNGAAAVHVEEDEYDQGQRRRQPSRRTDTHQRFSLKRRSRVYGADADADEISDSAEDDDQQEPQSAPANTHATGLAGRRSRRKHYRTKEQAVMAENWYILREALGNMA</sequence>
<proteinExistence type="predicted"/>
<accession>A0A9N8H5Z4</accession>
<feature type="region of interest" description="Disordered" evidence="1">
    <location>
        <begin position="1"/>
        <end position="58"/>
    </location>
</feature>
<name>A0A9N8H5Z4_9STRA</name>
<evidence type="ECO:0000256" key="1">
    <source>
        <dbReference type="SAM" id="MobiDB-lite"/>
    </source>
</evidence>
<reference evidence="2" key="1">
    <citation type="submission" date="2020-06" db="EMBL/GenBank/DDBJ databases">
        <authorList>
            <consortium name="Plant Systems Biology data submission"/>
        </authorList>
    </citation>
    <scope>NUCLEOTIDE SEQUENCE</scope>
    <source>
        <strain evidence="2">D6</strain>
    </source>
</reference>
<feature type="compositionally biased region" description="Low complexity" evidence="1">
    <location>
        <begin position="25"/>
        <end position="41"/>
    </location>
</feature>
<feature type="compositionally biased region" description="Acidic residues" evidence="1">
    <location>
        <begin position="120"/>
        <end position="135"/>
    </location>
</feature>
<gene>
    <name evidence="2" type="ORF">SEMRO_33_G021580.1</name>
</gene>
<keyword evidence="3" id="KW-1185">Reference proteome</keyword>
<dbReference type="EMBL" id="CAICTM010000033">
    <property type="protein sequence ID" value="CAB9498223.1"/>
    <property type="molecule type" value="Genomic_DNA"/>
</dbReference>
<evidence type="ECO:0000313" key="3">
    <source>
        <dbReference type="Proteomes" id="UP001153069"/>
    </source>
</evidence>